<sequence>MTDDGRIDIDLDSRLAKTLATLVPRSDGTSSSSSPLVGLARPFSLCLNIVIQVVGSRGDVQPWLLQLGILEAVEPSGVRAIISKGWSKLASPMMVTLEMFSSSMIAHTDGSFNVCRLWSITVVLGLLHAAYVMHAERLWYRYLATDNQPFWGAMVAQAGAGPRPISHRSLTSQNLATAISFRLTAEAKEVAQVIFVKMSNERGIEAAVRAFHASLPLEDMQCAILPPRPAPWAYKDTSI</sequence>
<gene>
    <name evidence="1" type="ORF">K491DRAFT_731534</name>
</gene>
<protein>
    <submittedName>
        <fullName evidence="1">Glycosyltransferase family 1 protein</fullName>
    </submittedName>
</protein>
<dbReference type="AlphaFoldDB" id="A0A6A6TKN6"/>
<dbReference type="PANTHER" id="PTHR48050">
    <property type="entry name" value="STEROL 3-BETA-GLUCOSYLTRANSFERASE"/>
    <property type="match status" value="1"/>
</dbReference>
<organism evidence="1 2">
    <name type="scientific">Lophiostoma macrostomum CBS 122681</name>
    <dbReference type="NCBI Taxonomy" id="1314788"/>
    <lineage>
        <taxon>Eukaryota</taxon>
        <taxon>Fungi</taxon>
        <taxon>Dikarya</taxon>
        <taxon>Ascomycota</taxon>
        <taxon>Pezizomycotina</taxon>
        <taxon>Dothideomycetes</taxon>
        <taxon>Pleosporomycetidae</taxon>
        <taxon>Pleosporales</taxon>
        <taxon>Lophiostomataceae</taxon>
        <taxon>Lophiostoma</taxon>
    </lineage>
</organism>
<evidence type="ECO:0000313" key="1">
    <source>
        <dbReference type="EMBL" id="KAF2659767.1"/>
    </source>
</evidence>
<accession>A0A6A6TKN6</accession>
<dbReference type="InterPro" id="IPR050426">
    <property type="entry name" value="Glycosyltransferase_28"/>
</dbReference>
<dbReference type="PANTHER" id="PTHR48050:SF13">
    <property type="entry name" value="STEROL 3-BETA-GLUCOSYLTRANSFERASE UGT80A2"/>
    <property type="match status" value="1"/>
</dbReference>
<dbReference type="Gene3D" id="3.40.50.2000">
    <property type="entry name" value="Glycogen Phosphorylase B"/>
    <property type="match status" value="1"/>
</dbReference>
<dbReference type="Proteomes" id="UP000799324">
    <property type="component" value="Unassembled WGS sequence"/>
</dbReference>
<name>A0A6A6TKN6_9PLEO</name>
<keyword evidence="1" id="KW-0808">Transferase</keyword>
<dbReference type="SUPFAM" id="SSF53756">
    <property type="entry name" value="UDP-Glycosyltransferase/glycogen phosphorylase"/>
    <property type="match status" value="1"/>
</dbReference>
<dbReference type="GO" id="GO:0016740">
    <property type="term" value="F:transferase activity"/>
    <property type="evidence" value="ECO:0007669"/>
    <property type="project" value="UniProtKB-KW"/>
</dbReference>
<evidence type="ECO:0000313" key="2">
    <source>
        <dbReference type="Proteomes" id="UP000799324"/>
    </source>
</evidence>
<dbReference type="OrthoDB" id="5835829at2759"/>
<keyword evidence="2" id="KW-1185">Reference proteome</keyword>
<proteinExistence type="predicted"/>
<dbReference type="EMBL" id="MU004304">
    <property type="protein sequence ID" value="KAF2659767.1"/>
    <property type="molecule type" value="Genomic_DNA"/>
</dbReference>
<reference evidence="1" key="1">
    <citation type="journal article" date="2020" name="Stud. Mycol.">
        <title>101 Dothideomycetes genomes: a test case for predicting lifestyles and emergence of pathogens.</title>
        <authorList>
            <person name="Haridas S."/>
            <person name="Albert R."/>
            <person name="Binder M."/>
            <person name="Bloem J."/>
            <person name="Labutti K."/>
            <person name="Salamov A."/>
            <person name="Andreopoulos B."/>
            <person name="Baker S."/>
            <person name="Barry K."/>
            <person name="Bills G."/>
            <person name="Bluhm B."/>
            <person name="Cannon C."/>
            <person name="Castanera R."/>
            <person name="Culley D."/>
            <person name="Daum C."/>
            <person name="Ezra D."/>
            <person name="Gonzalez J."/>
            <person name="Henrissat B."/>
            <person name="Kuo A."/>
            <person name="Liang C."/>
            <person name="Lipzen A."/>
            <person name="Lutzoni F."/>
            <person name="Magnuson J."/>
            <person name="Mondo S."/>
            <person name="Nolan M."/>
            <person name="Ohm R."/>
            <person name="Pangilinan J."/>
            <person name="Park H.-J."/>
            <person name="Ramirez L."/>
            <person name="Alfaro M."/>
            <person name="Sun H."/>
            <person name="Tritt A."/>
            <person name="Yoshinaga Y."/>
            <person name="Zwiers L.-H."/>
            <person name="Turgeon B."/>
            <person name="Goodwin S."/>
            <person name="Spatafora J."/>
            <person name="Crous P."/>
            <person name="Grigoriev I."/>
        </authorList>
    </citation>
    <scope>NUCLEOTIDE SEQUENCE</scope>
    <source>
        <strain evidence="1">CBS 122681</strain>
    </source>
</reference>